<sequence length="161" mass="18040">MKNKKYITVFATICCIFILSSCEMQNPVDYNNKIIDTVNRAGEDLEAMNDAMSKEDFAAAESIRKQWEGKLIKALEEMKKTKDFRGSNVLKNAGIASIELYQKIVGSDYKSLIDLRLSQKNGIKVNEAQIDSVLNSINQNLTKATNDLNSASDQFGQEFAK</sequence>
<dbReference type="Proteomes" id="UP000232149">
    <property type="component" value="Unassembled WGS sequence"/>
</dbReference>
<accession>A0A2M9YSV2</accession>
<name>A0A2M9YSV2_9LEPT</name>
<evidence type="ECO:0000313" key="3">
    <source>
        <dbReference type="Proteomes" id="UP000232149"/>
    </source>
</evidence>
<keyword evidence="3" id="KW-1185">Reference proteome</keyword>
<dbReference type="PROSITE" id="PS51257">
    <property type="entry name" value="PROKAR_LIPOPROTEIN"/>
    <property type="match status" value="1"/>
</dbReference>
<comment type="caution">
    <text evidence="1">The sequence shown here is derived from an EMBL/GenBank/DDBJ whole genome shotgun (WGS) entry which is preliminary data.</text>
</comment>
<dbReference type="RefSeq" id="WP_100784170.1">
    <property type="nucleotide sequence ID" value="NZ_NPDU01000030.1"/>
</dbReference>
<dbReference type="Proteomes" id="UP000232188">
    <property type="component" value="Unassembled WGS sequence"/>
</dbReference>
<dbReference type="EMBL" id="NPDV01000002">
    <property type="protein sequence ID" value="PJZ54635.1"/>
    <property type="molecule type" value="Genomic_DNA"/>
</dbReference>
<evidence type="ECO:0008006" key="5">
    <source>
        <dbReference type="Google" id="ProtNLM"/>
    </source>
</evidence>
<protein>
    <recommendedName>
        <fullName evidence="5">Lipoprotein</fullName>
    </recommendedName>
</protein>
<organism evidence="1 4">
    <name type="scientific">Leptospira adleri</name>
    <dbReference type="NCBI Taxonomy" id="2023186"/>
    <lineage>
        <taxon>Bacteria</taxon>
        <taxon>Pseudomonadati</taxon>
        <taxon>Spirochaetota</taxon>
        <taxon>Spirochaetia</taxon>
        <taxon>Leptospirales</taxon>
        <taxon>Leptospiraceae</taxon>
        <taxon>Leptospira</taxon>
    </lineage>
</organism>
<dbReference type="AlphaFoldDB" id="A0A2M9YSV2"/>
<evidence type="ECO:0000313" key="1">
    <source>
        <dbReference type="EMBL" id="PJZ54635.1"/>
    </source>
</evidence>
<gene>
    <name evidence="2" type="ORF">CH376_12655</name>
    <name evidence="1" type="ORF">CH380_02625</name>
</gene>
<evidence type="ECO:0000313" key="2">
    <source>
        <dbReference type="EMBL" id="PJZ61530.1"/>
    </source>
</evidence>
<evidence type="ECO:0000313" key="4">
    <source>
        <dbReference type="Proteomes" id="UP000232188"/>
    </source>
</evidence>
<dbReference type="EMBL" id="NPDU01000030">
    <property type="protein sequence ID" value="PJZ61530.1"/>
    <property type="molecule type" value="Genomic_DNA"/>
</dbReference>
<proteinExistence type="predicted"/>
<reference evidence="3 4" key="1">
    <citation type="submission" date="2017-07" db="EMBL/GenBank/DDBJ databases">
        <title>Leptospira spp. isolated from tropical soils.</title>
        <authorList>
            <person name="Thibeaux R."/>
            <person name="Iraola G."/>
            <person name="Ferres I."/>
            <person name="Bierque E."/>
            <person name="Girault D."/>
            <person name="Soupe-Gilbert M.-E."/>
            <person name="Picardeau M."/>
            <person name="Goarant C."/>
        </authorList>
    </citation>
    <scope>NUCLEOTIDE SEQUENCE [LARGE SCALE GENOMIC DNA]</scope>
    <source>
        <strain evidence="1 4">FH2-B-C1</strain>
        <strain evidence="2 3">FH2-B-D1</strain>
    </source>
</reference>